<accession>A0A1W7A1T6</accession>
<dbReference type="Pfam" id="PF16998">
    <property type="entry name" value="17kDa_Anti_2"/>
    <property type="match status" value="1"/>
</dbReference>
<dbReference type="KEGG" id="psin:CAK95_15845"/>
<dbReference type="EMBL" id="CP021112">
    <property type="protein sequence ID" value="ARQ02995.1"/>
    <property type="molecule type" value="Genomic_DNA"/>
</dbReference>
<feature type="compositionally biased region" description="Polar residues" evidence="1">
    <location>
        <begin position="68"/>
        <end position="80"/>
    </location>
</feature>
<protein>
    <recommendedName>
        <fullName evidence="2">Surface antigen domain-containing protein</fullName>
    </recommendedName>
</protein>
<evidence type="ECO:0000256" key="1">
    <source>
        <dbReference type="SAM" id="MobiDB-lite"/>
    </source>
</evidence>
<dbReference type="STRING" id="1235591.CAK95_15845"/>
<name>A0A1W7A1T6_9HYPH</name>
<reference evidence="3 4" key="1">
    <citation type="submission" date="2017-05" db="EMBL/GenBank/DDBJ databases">
        <title>Full genome sequence of Pseudorhodoplanes sinuspersici.</title>
        <authorList>
            <person name="Dastgheib S.M.M."/>
            <person name="Shavandi M."/>
            <person name="Tirandaz H."/>
        </authorList>
    </citation>
    <scope>NUCLEOTIDE SEQUENCE [LARGE SCALE GENOMIC DNA]</scope>
    <source>
        <strain evidence="3 4">RIPI110</strain>
    </source>
</reference>
<proteinExistence type="predicted"/>
<sequence length="137" mass="14782">MIASLAAGCSTSYQLGSMFGKDEDKPVQTGSVPVVARADEQAPHMPPASDLAYAKMAAAEILSRGAKDSSQPWENPQSGARGTVTPLAASYRMEGALCRDFLASYVAEGEESWMQGEACRGGKGKWEIRRLKPWRRT</sequence>
<dbReference type="Proteomes" id="UP000194137">
    <property type="component" value="Chromosome"/>
</dbReference>
<evidence type="ECO:0000313" key="4">
    <source>
        <dbReference type="Proteomes" id="UP000194137"/>
    </source>
</evidence>
<gene>
    <name evidence="3" type="ORF">CAK95_15845</name>
</gene>
<feature type="domain" description="Surface antigen" evidence="2">
    <location>
        <begin position="23"/>
        <end position="134"/>
    </location>
</feature>
<evidence type="ECO:0000313" key="3">
    <source>
        <dbReference type="EMBL" id="ARQ02995.1"/>
    </source>
</evidence>
<dbReference type="AlphaFoldDB" id="A0A1W7A1T6"/>
<keyword evidence="4" id="KW-1185">Reference proteome</keyword>
<feature type="region of interest" description="Disordered" evidence="1">
    <location>
        <begin position="63"/>
        <end position="83"/>
    </location>
</feature>
<organism evidence="3 4">
    <name type="scientific">Pseudorhodoplanes sinuspersici</name>
    <dbReference type="NCBI Taxonomy" id="1235591"/>
    <lineage>
        <taxon>Bacteria</taxon>
        <taxon>Pseudomonadati</taxon>
        <taxon>Pseudomonadota</taxon>
        <taxon>Alphaproteobacteria</taxon>
        <taxon>Hyphomicrobiales</taxon>
        <taxon>Pseudorhodoplanes</taxon>
    </lineage>
</organism>
<dbReference type="InterPro" id="IPR032635">
    <property type="entry name" value="Anti_2"/>
</dbReference>
<evidence type="ECO:0000259" key="2">
    <source>
        <dbReference type="Pfam" id="PF16998"/>
    </source>
</evidence>